<organism evidence="8 9">
    <name type="scientific">Phycomyces blakesleeanus (strain ATCC 8743b / DSM 1359 / FGSC 10004 / NBRC 33097 / NRRL 1555)</name>
    <dbReference type="NCBI Taxonomy" id="763407"/>
    <lineage>
        <taxon>Eukaryota</taxon>
        <taxon>Fungi</taxon>
        <taxon>Fungi incertae sedis</taxon>
        <taxon>Mucoromycota</taxon>
        <taxon>Mucoromycotina</taxon>
        <taxon>Mucoromycetes</taxon>
        <taxon>Mucorales</taxon>
        <taxon>Phycomycetaceae</taxon>
        <taxon>Phycomyces</taxon>
    </lineage>
</organism>
<feature type="compositionally biased region" description="Basic and acidic residues" evidence="5">
    <location>
        <begin position="45"/>
        <end position="62"/>
    </location>
</feature>
<feature type="compositionally biased region" description="Acidic residues" evidence="5">
    <location>
        <begin position="1082"/>
        <end position="1095"/>
    </location>
</feature>
<accession>A0A162UNV8</accession>
<dbReference type="Gene3D" id="3.40.1110.10">
    <property type="entry name" value="Calcium-transporting ATPase, cytoplasmic domain N"/>
    <property type="match status" value="1"/>
</dbReference>
<dbReference type="Gene3D" id="1.20.1110.10">
    <property type="entry name" value="Calcium-transporting ATPase, transmembrane domain"/>
    <property type="match status" value="2"/>
</dbReference>
<evidence type="ECO:0000256" key="2">
    <source>
        <dbReference type="ARBA" id="ARBA00022692"/>
    </source>
</evidence>
<feature type="compositionally biased region" description="Basic and acidic residues" evidence="5">
    <location>
        <begin position="180"/>
        <end position="189"/>
    </location>
</feature>
<feature type="compositionally biased region" description="Low complexity" evidence="5">
    <location>
        <begin position="532"/>
        <end position="541"/>
    </location>
</feature>
<evidence type="ECO:0000256" key="6">
    <source>
        <dbReference type="SAM" id="Phobius"/>
    </source>
</evidence>
<feature type="transmembrane region" description="Helical" evidence="6">
    <location>
        <begin position="1492"/>
        <end position="1512"/>
    </location>
</feature>
<dbReference type="SUPFAM" id="SSF56784">
    <property type="entry name" value="HAD-like"/>
    <property type="match status" value="1"/>
</dbReference>
<comment type="subcellular location">
    <subcellularLocation>
        <location evidence="1">Membrane</location>
    </subcellularLocation>
</comment>
<dbReference type="Gene3D" id="3.40.50.1000">
    <property type="entry name" value="HAD superfamily/HAD-like"/>
    <property type="match status" value="2"/>
</dbReference>
<dbReference type="InParanoid" id="A0A162UNV8"/>
<feature type="compositionally biased region" description="Polar residues" evidence="5">
    <location>
        <begin position="30"/>
        <end position="44"/>
    </location>
</feature>
<name>A0A162UNV8_PHYB8</name>
<feature type="compositionally biased region" description="Low complexity" evidence="5">
    <location>
        <begin position="102"/>
        <end position="113"/>
    </location>
</feature>
<feature type="compositionally biased region" description="Polar residues" evidence="5">
    <location>
        <begin position="510"/>
        <end position="525"/>
    </location>
</feature>
<dbReference type="VEuPathDB" id="FungiDB:PHYBLDRAFT_165730"/>
<dbReference type="Proteomes" id="UP000077315">
    <property type="component" value="Unassembled WGS sequence"/>
</dbReference>
<feature type="region of interest" description="Disordered" evidence="5">
    <location>
        <begin position="178"/>
        <end position="292"/>
    </location>
</feature>
<keyword evidence="9" id="KW-1185">Reference proteome</keyword>
<proteinExistence type="predicted"/>
<dbReference type="InterPro" id="IPR039720">
    <property type="entry name" value="TMEM94"/>
</dbReference>
<dbReference type="InterPro" id="IPR023299">
    <property type="entry name" value="ATPase_P-typ_cyto_dom_N"/>
</dbReference>
<feature type="transmembrane region" description="Helical" evidence="6">
    <location>
        <begin position="1447"/>
        <end position="1471"/>
    </location>
</feature>
<feature type="compositionally biased region" description="Acidic residues" evidence="5">
    <location>
        <begin position="201"/>
        <end position="211"/>
    </location>
</feature>
<feature type="compositionally biased region" description="Low complexity" evidence="5">
    <location>
        <begin position="1063"/>
        <end position="1081"/>
    </location>
</feature>
<feature type="transmembrane region" description="Helical" evidence="6">
    <location>
        <begin position="665"/>
        <end position="689"/>
    </location>
</feature>
<keyword evidence="4 6" id="KW-0472">Membrane</keyword>
<evidence type="ECO:0000259" key="7">
    <source>
        <dbReference type="Pfam" id="PF00689"/>
    </source>
</evidence>
<dbReference type="GO" id="GO:0000166">
    <property type="term" value="F:nucleotide binding"/>
    <property type="evidence" value="ECO:0007669"/>
    <property type="project" value="InterPro"/>
</dbReference>
<dbReference type="EMBL" id="KV440975">
    <property type="protein sequence ID" value="OAD77242.1"/>
    <property type="molecule type" value="Genomic_DNA"/>
</dbReference>
<feature type="region of interest" description="Disordered" evidence="5">
    <location>
        <begin position="506"/>
        <end position="541"/>
    </location>
</feature>
<feature type="region of interest" description="Disordered" evidence="5">
    <location>
        <begin position="1"/>
        <end position="125"/>
    </location>
</feature>
<dbReference type="RefSeq" id="XP_018295282.1">
    <property type="nucleotide sequence ID" value="XM_018435294.1"/>
</dbReference>
<dbReference type="SUPFAM" id="SSF81660">
    <property type="entry name" value="Metal cation-transporting ATPase, ATP-binding domain N"/>
    <property type="match status" value="1"/>
</dbReference>
<dbReference type="Pfam" id="PF00689">
    <property type="entry name" value="Cation_ATPase_C"/>
    <property type="match status" value="1"/>
</dbReference>
<feature type="transmembrane region" description="Helical" evidence="6">
    <location>
        <begin position="1391"/>
        <end position="1419"/>
    </location>
</feature>
<evidence type="ECO:0000256" key="3">
    <source>
        <dbReference type="ARBA" id="ARBA00022989"/>
    </source>
</evidence>
<dbReference type="InterPro" id="IPR006068">
    <property type="entry name" value="ATPase_P-typ_cation-transptr_C"/>
</dbReference>
<keyword evidence="3 6" id="KW-1133">Transmembrane helix</keyword>
<feature type="transmembrane region" description="Helical" evidence="6">
    <location>
        <begin position="626"/>
        <end position="645"/>
    </location>
</feature>
<dbReference type="InterPro" id="IPR023214">
    <property type="entry name" value="HAD_sf"/>
</dbReference>
<protein>
    <recommendedName>
        <fullName evidence="7">Cation-transporting P-type ATPase C-terminal domain-containing protein</fullName>
    </recommendedName>
</protein>
<dbReference type="SUPFAM" id="SSF81665">
    <property type="entry name" value="Calcium ATPase, transmembrane domain M"/>
    <property type="match status" value="1"/>
</dbReference>
<evidence type="ECO:0000256" key="5">
    <source>
        <dbReference type="SAM" id="MobiDB-lite"/>
    </source>
</evidence>
<dbReference type="GeneID" id="28996200"/>
<dbReference type="GO" id="GO:0016020">
    <property type="term" value="C:membrane"/>
    <property type="evidence" value="ECO:0007669"/>
    <property type="project" value="UniProtKB-SubCell"/>
</dbReference>
<dbReference type="OrthoDB" id="5568754at2759"/>
<evidence type="ECO:0000256" key="1">
    <source>
        <dbReference type="ARBA" id="ARBA00004370"/>
    </source>
</evidence>
<evidence type="ECO:0000313" key="8">
    <source>
        <dbReference type="EMBL" id="OAD77242.1"/>
    </source>
</evidence>
<feature type="transmembrane region" description="Helical" evidence="6">
    <location>
        <begin position="1352"/>
        <end position="1370"/>
    </location>
</feature>
<sequence length="1611" mass="183205">MAGGLPNPVPDAQFSPASTSNSSAISVSSQTPLNTKDSMATSPTRESHVDKSIDATPEKSSEDNGNTTYFLLDISEPSQEENLNNQSEPESVSRRISRRSSDSSSSSVSAQVVIDHGGSLPRRLEKSRAARLLRTGDDESESDYNYSYVPVRNIPETEALSGQHRRRRSTQMHLNQSFDNAHDDVEEGSRSAVETPSGSEKEDEDEDDDENGDYRNHSHSHQHHRHRRNHRRRQRDPKDRHARRDRKGKGVTVYTDEQEDLMDEMPSWDQERMRQQSNGNYQPSDDDIPHDHVRYRDRSMRRRTKRKVQGLLQTDLHTHSWSRRESFQSNRDPGLSSDTALRKLLYIAHQIIDEKRSRISRTADIWAWLIRPEMIMSIFTAISLLTFYIAGRIKGDPYQYRVTGALVEAILIIVMSVWNWYICHREQHLTDCEMTDRAATIISALERSGMNMVQDTKIPFIPSMSVAKVVRDGVVRTFPVNLLVEGDVVEMLYGDVAPGRMKYIHKSSHTQDNPDYDNSNANKTTEGPKEQAAAAAAATATNTTATTTTSFDLQTREYYLAQDQTFKPSFFGIPPPAGLMEEYLRARGRHQFLLLETPLEKNMRAALAQERPQTVIANEARKLMRVFYHYIIWIVFCASIVVNLLRFGLRDRLLDDFPADQVAELILVLPFYTILPLLPLCLPSLWMVARSFGNAQLLILFEALQISKTEYEDDSEVDEFDAEAPPPTKDVELSPNAVWDRFCSLLTKWDRLSLTRSTNLLESLGSITVICCLDREGTIANPFPTVEQIMFPNSEEDISYLDVEEDSDEPFGVKFEDQDWEKNLPCLKPLGLNFMLNTNCGIIQGRKRSDYHRRRSKLHVYGKTSPARQSCLCRLGKCIGFREEALQSFVSRAEIYTFAPYHDILSTPRYKYSQYFSFEVPNALSTVFEEKTTESYQLLTDGHPTLVLEKCSDYWDGSALQTMSETMEKKINDFFYNAMVHDMQCIAYAYRPINTANGHRIPFLSPSDEEDPGCAFVVLPHKSQSSDSSSSSSSESESEASLISKASAGPSHTSTKHKRRSSKVITSSGSQSSSEDSSSDYSFEEDEPVDEQEEETFYKEVVKGQIFLGIAAMCHQPKQNVVDFIEDLGLAGIRFVYFSPTAERESKAFAERLGLETDWNSCILLSSPDDENCGNGYLQKHDIKAQLPRGIDQIRPHLEDVDDIPLHVSLFAECTPRAMKEMIRIFQEYGEAVCCIGNALNVKNTESFALADFSIAMEPMHTRAQTKGRLSLNDRQPPLAVGASLVSLPCGLFMQYETSLYAVTQLIRDARRLLSCVRMGFAFYAGSCMSLTIMQFLASCVLLPPILSGYQIIWIMWIILPLLTMSMLFSPKEDNIMLLVPGKNIEHLRDLGRFMVYFALRFTLTIIMSITIFVLTLAYSLNITASDIFGGFGERGWLHWTAEEQWALLYAQNFMLIVLGRAGIFNLLAWMSPSFLHRTSSLFEFNPFRNRVWVGAFFTSIILQICFCAVSLSNGPFDLARIPWFVYFIGLGFPLVLVPVQELVKMHDNKEFTRFQKRSKLEFSTKIRCVIMQIILNDNHLHTSPKQKMFNRPFDQLVLKHNQANHYSNSP</sequence>
<feature type="compositionally biased region" description="Low complexity" evidence="5">
    <location>
        <begin position="12"/>
        <end position="29"/>
    </location>
</feature>
<reference evidence="9" key="1">
    <citation type="submission" date="2015-06" db="EMBL/GenBank/DDBJ databases">
        <title>Expansion of signal transduction pathways in fungi by whole-genome duplication.</title>
        <authorList>
            <consortium name="DOE Joint Genome Institute"/>
            <person name="Corrochano L.M."/>
            <person name="Kuo A."/>
            <person name="Marcet-Houben M."/>
            <person name="Polaino S."/>
            <person name="Salamov A."/>
            <person name="Villalobos J.M."/>
            <person name="Alvarez M.I."/>
            <person name="Avalos J."/>
            <person name="Benito E.P."/>
            <person name="Benoit I."/>
            <person name="Burger G."/>
            <person name="Camino L.P."/>
            <person name="Canovas D."/>
            <person name="Cerda-Olmedo E."/>
            <person name="Cheng J.-F."/>
            <person name="Dominguez A."/>
            <person name="Elias M."/>
            <person name="Eslava A.P."/>
            <person name="Glaser F."/>
            <person name="Grimwood J."/>
            <person name="Gutierrez G."/>
            <person name="Heitman J."/>
            <person name="Henrissat B."/>
            <person name="Iturriaga E.A."/>
            <person name="Lang B.F."/>
            <person name="Lavin J.L."/>
            <person name="Lee S."/>
            <person name="Li W."/>
            <person name="Lindquist E."/>
            <person name="Lopez-Garcia S."/>
            <person name="Luque E.M."/>
            <person name="Marcos A.T."/>
            <person name="Martin J."/>
            <person name="McCluskey K."/>
            <person name="Medina H.R."/>
            <person name="Miralles-Duran A."/>
            <person name="Miyazaki A."/>
            <person name="Munoz-Torres E."/>
            <person name="Oguiza J.A."/>
            <person name="Ohm R."/>
            <person name="Olmedo M."/>
            <person name="Orejas M."/>
            <person name="Ortiz-Castellanos L."/>
            <person name="Pisabarro A.G."/>
            <person name="Rodriguez-Romero J."/>
            <person name="Ruiz-Herrera J."/>
            <person name="Ruiz-Vazquez R."/>
            <person name="Sanz C."/>
            <person name="Schackwitz W."/>
            <person name="Schmutz J."/>
            <person name="Shahriari M."/>
            <person name="Shelest E."/>
            <person name="Silva-Franco F."/>
            <person name="Soanes D."/>
            <person name="Syed K."/>
            <person name="Tagua V.G."/>
            <person name="Talbot N.J."/>
            <person name="Thon M."/>
            <person name="De vries R.P."/>
            <person name="Wiebenga A."/>
            <person name="Yadav J.S."/>
            <person name="Braun E.L."/>
            <person name="Baker S."/>
            <person name="Garre V."/>
            <person name="Horwitz B."/>
            <person name="Torres-Martinez S."/>
            <person name="Idnurm A."/>
            <person name="Herrera-Estrella A."/>
            <person name="Gabaldon T."/>
            <person name="Grigoriev I.V."/>
        </authorList>
    </citation>
    <scope>NUCLEOTIDE SEQUENCE [LARGE SCALE GENOMIC DNA]</scope>
    <source>
        <strain evidence="9">NRRL 1555(-)</strain>
    </source>
</reference>
<feature type="transmembrane region" description="Helical" evidence="6">
    <location>
        <begin position="365"/>
        <end position="390"/>
    </location>
</feature>
<feature type="domain" description="Cation-transporting P-type ATPase C-terminal" evidence="7">
    <location>
        <begin position="1345"/>
        <end position="1546"/>
    </location>
</feature>
<gene>
    <name evidence="8" type="ORF">PHYBLDRAFT_165730</name>
</gene>
<evidence type="ECO:0000256" key="4">
    <source>
        <dbReference type="ARBA" id="ARBA00023136"/>
    </source>
</evidence>
<feature type="compositionally biased region" description="Basic residues" evidence="5">
    <location>
        <begin position="217"/>
        <end position="249"/>
    </location>
</feature>
<feature type="transmembrane region" description="Helical" evidence="6">
    <location>
        <begin position="402"/>
        <end position="421"/>
    </location>
</feature>
<dbReference type="PANTHER" id="PTHR13219">
    <property type="entry name" value="TRANSMEMBRANE PROTEIN 94"/>
    <property type="match status" value="1"/>
</dbReference>
<dbReference type="InterPro" id="IPR036412">
    <property type="entry name" value="HAD-like_sf"/>
</dbReference>
<feature type="compositionally biased region" description="Polar residues" evidence="5">
    <location>
        <begin position="76"/>
        <end position="90"/>
    </location>
</feature>
<keyword evidence="2 6" id="KW-0812">Transmembrane</keyword>
<dbReference type="PANTHER" id="PTHR13219:SF6">
    <property type="entry name" value="TRANSMEMBRANE PROTEIN 94"/>
    <property type="match status" value="1"/>
</dbReference>
<dbReference type="STRING" id="763407.A0A162UNV8"/>
<feature type="region of interest" description="Disordered" evidence="5">
    <location>
        <begin position="131"/>
        <end position="150"/>
    </location>
</feature>
<feature type="compositionally biased region" description="Low complexity" evidence="5">
    <location>
        <begin position="1023"/>
        <end position="1048"/>
    </location>
</feature>
<feature type="transmembrane region" description="Helical" evidence="6">
    <location>
        <begin position="1524"/>
        <end position="1544"/>
    </location>
</feature>
<feature type="transmembrane region" description="Helical" evidence="6">
    <location>
        <begin position="1321"/>
        <end position="1346"/>
    </location>
</feature>
<feature type="region of interest" description="Disordered" evidence="5">
    <location>
        <begin position="1022"/>
        <end position="1095"/>
    </location>
</feature>
<evidence type="ECO:0000313" key="9">
    <source>
        <dbReference type="Proteomes" id="UP000077315"/>
    </source>
</evidence>
<dbReference type="InterPro" id="IPR023298">
    <property type="entry name" value="ATPase_P-typ_TM_dom_sf"/>
</dbReference>